<dbReference type="Proteomes" id="UP000824023">
    <property type="component" value="Unassembled WGS sequence"/>
</dbReference>
<comment type="caution">
    <text evidence="3">The sequence shown here is derived from an EMBL/GenBank/DDBJ whole genome shotgun (WGS) entry which is preliminary data.</text>
</comment>
<organism evidence="3 4">
    <name type="scientific">Candidatus Bacteroides merdipullorum</name>
    <dbReference type="NCBI Taxonomy" id="2838474"/>
    <lineage>
        <taxon>Bacteria</taxon>
        <taxon>Pseudomonadati</taxon>
        <taxon>Bacteroidota</taxon>
        <taxon>Bacteroidia</taxon>
        <taxon>Bacteroidales</taxon>
        <taxon>Bacteroidaceae</taxon>
        <taxon>Bacteroides</taxon>
    </lineage>
</organism>
<reference evidence="3" key="2">
    <citation type="submission" date="2021-04" db="EMBL/GenBank/DDBJ databases">
        <authorList>
            <person name="Gilroy R."/>
        </authorList>
    </citation>
    <scope>NUCLEOTIDE SEQUENCE</scope>
    <source>
        <strain evidence="3">ChiHjej12B11-24981</strain>
    </source>
</reference>
<evidence type="ECO:0000313" key="4">
    <source>
        <dbReference type="Proteomes" id="UP000824023"/>
    </source>
</evidence>
<feature type="domain" description="DUF4469" evidence="1">
    <location>
        <begin position="160"/>
        <end position="243"/>
    </location>
</feature>
<dbReference type="CDD" id="cd12843">
    <property type="entry name" value="Bvu_2165_C_like"/>
    <property type="match status" value="1"/>
</dbReference>
<evidence type="ECO:0000313" key="3">
    <source>
        <dbReference type="EMBL" id="HIZ01426.1"/>
    </source>
</evidence>
<dbReference type="EMBL" id="DXCK01000060">
    <property type="protein sequence ID" value="HIZ01426.1"/>
    <property type="molecule type" value="Genomic_DNA"/>
</dbReference>
<evidence type="ECO:0000259" key="1">
    <source>
        <dbReference type="Pfam" id="PF14734"/>
    </source>
</evidence>
<accession>A0A9D2A4T6</accession>
<proteinExistence type="predicted"/>
<dbReference type="Pfam" id="PF14848">
    <property type="entry name" value="HU-DNA_bdg"/>
    <property type="match status" value="1"/>
</dbReference>
<feature type="domain" description="Bvu-2165-like IHF-HU-like DNA-binding" evidence="2">
    <location>
        <begin position="24"/>
        <end position="130"/>
    </location>
</feature>
<protein>
    <submittedName>
        <fullName evidence="3">DUF4469 domain-containing protein</fullName>
    </submittedName>
</protein>
<dbReference type="InterPro" id="IPR049893">
    <property type="entry name" value="Bvu_2165-like_IHF-HU-DNA_bdg"/>
</dbReference>
<reference evidence="3" key="1">
    <citation type="journal article" date="2021" name="PeerJ">
        <title>Extensive microbial diversity within the chicken gut microbiome revealed by metagenomics and culture.</title>
        <authorList>
            <person name="Gilroy R."/>
            <person name="Ravi A."/>
            <person name="Getino M."/>
            <person name="Pursley I."/>
            <person name="Horton D.L."/>
            <person name="Alikhan N.F."/>
            <person name="Baker D."/>
            <person name="Gharbi K."/>
            <person name="Hall N."/>
            <person name="Watson M."/>
            <person name="Adriaenssens E.M."/>
            <person name="Foster-Nyarko E."/>
            <person name="Jarju S."/>
            <person name="Secka A."/>
            <person name="Antonio M."/>
            <person name="Oren A."/>
            <person name="Chaudhuri R.R."/>
            <person name="La Ragione R."/>
            <person name="Hildebrand F."/>
            <person name="Pallen M.J."/>
        </authorList>
    </citation>
    <scope>NUCLEOTIDE SEQUENCE</scope>
    <source>
        <strain evidence="3">ChiHjej12B11-24981</strain>
    </source>
</reference>
<evidence type="ECO:0000259" key="2">
    <source>
        <dbReference type="Pfam" id="PF14848"/>
    </source>
</evidence>
<name>A0A9D2A4T6_9BACE</name>
<dbReference type="AlphaFoldDB" id="A0A9D2A4T6"/>
<dbReference type="Gene3D" id="2.70.50.70">
    <property type="match status" value="1"/>
</dbReference>
<sequence>MSRPIKPQLRLKAYRDYLQERRGKKDTYYLRVHLQSTRIDTEEVARHVASRLNIEPAQALSVLQTAWKVMAEANAQGFVVNTPYFRSIPMARGTLKSEELGGPVDRSRVSVYAAIEQGPLLRQTMDDTQLTLFQQPAPVGPIITFVGSPHCDADGQRRPLCAGQTCMVGGLNLKLRGTHPDVGITLTSADDGRTLFIPPAEVMPNEPKTLYFILPPEATPGMWTLRVSTQGSSKGRTIKTIRTGEYEHLVEILPDTDLT</sequence>
<gene>
    <name evidence="3" type="ORF">H9819_04125</name>
</gene>
<dbReference type="Pfam" id="PF14734">
    <property type="entry name" value="DUF4469"/>
    <property type="match status" value="1"/>
</dbReference>
<dbReference type="InterPro" id="IPR027824">
    <property type="entry name" value="DUF4469"/>
</dbReference>